<dbReference type="InterPro" id="IPR043129">
    <property type="entry name" value="ATPase_NBD"/>
</dbReference>
<dbReference type="GO" id="GO:0005524">
    <property type="term" value="F:ATP binding"/>
    <property type="evidence" value="ECO:0007669"/>
    <property type="project" value="UniProtKB-KW"/>
</dbReference>
<dbReference type="FunFam" id="3.30.420.40:FF:000026">
    <property type="entry name" value="Heat shock protein 70"/>
    <property type="match status" value="1"/>
</dbReference>
<dbReference type="FunFam" id="2.60.34.10:FF:000012">
    <property type="entry name" value="Heat shock 70 kDa protein"/>
    <property type="match status" value="1"/>
</dbReference>
<dbReference type="InterPro" id="IPR029047">
    <property type="entry name" value="HSP70_peptide-bd_sf"/>
</dbReference>
<comment type="similarity">
    <text evidence="2 5">Belongs to the heat shock protein 70 family.</text>
</comment>
<dbReference type="Gene3D" id="3.30.30.30">
    <property type="match status" value="1"/>
</dbReference>
<proteinExistence type="evidence at transcript level"/>
<dbReference type="AlphaFoldDB" id="F2DT51"/>
<dbReference type="PANTHER" id="PTHR19375">
    <property type="entry name" value="HEAT SHOCK PROTEIN 70KDA"/>
    <property type="match status" value="1"/>
</dbReference>
<comment type="subcellular location">
    <subcellularLocation>
        <location evidence="1">Endoplasmic reticulum lumen</location>
    </subcellularLocation>
</comment>
<dbReference type="GO" id="GO:0140662">
    <property type="term" value="F:ATP-dependent protein folding chaperone"/>
    <property type="evidence" value="ECO:0007669"/>
    <property type="project" value="InterPro"/>
</dbReference>
<organism evidence="6">
    <name type="scientific">Hordeum vulgare subsp. vulgare</name>
    <name type="common">Domesticated barley</name>
    <dbReference type="NCBI Taxonomy" id="112509"/>
    <lineage>
        <taxon>Eukaryota</taxon>
        <taxon>Viridiplantae</taxon>
        <taxon>Streptophyta</taxon>
        <taxon>Embryophyta</taxon>
        <taxon>Tracheophyta</taxon>
        <taxon>Spermatophyta</taxon>
        <taxon>Magnoliopsida</taxon>
        <taxon>Liliopsida</taxon>
        <taxon>Poales</taxon>
        <taxon>Poaceae</taxon>
        <taxon>BOP clade</taxon>
        <taxon>Pooideae</taxon>
        <taxon>Triticodae</taxon>
        <taxon>Triticeae</taxon>
        <taxon>Hordeinae</taxon>
        <taxon>Hordeum</taxon>
    </lineage>
</organism>
<keyword evidence="4 5" id="KW-0067">ATP-binding</keyword>
<dbReference type="InterPro" id="IPR029048">
    <property type="entry name" value="HSP70_C_sf"/>
</dbReference>
<sequence length="620" mass="67859">MDSKTDSTTTSEGLAIGIDLGTTYSCVGVWKGNVEIVPNTNGNRITPSWVAFTNEERIIGDGAKNQSAMNARNSVYDAKRLIGRDFNDPAIQKDIKSWPFKVANVEGRPKVEVTYKEEVKQYSPQEISAYVLTYLKETAEAYLGTPVKDAVITVPAYFDNSQRQATKDAGVIAGLNVLRIINEPTAAALCYGLGTEQTTKEKKVLIFDLGGGTFDVTVLQIADGIYDVKATGGDTHLGGEDFDNLMSSFFIKEFTKKHKIDISSNPRALRRLQAACEKAKRSLSSGTNAQIEVESIAEGIDFNMSMTRAKFEELCSAPFQKCLTTVKNVLKDAKCDKREIDEIVLVGGSTRIPKIQSMLSEFFDKKDLCKSVNPDEAVAYGAAIQAAILTGKKDKALQLMVLLDVTPLSLGVETQGGIMSVVIPRNTTIPCNKTEPFTTTENNQTQIEIPVFEGERPNTAGNNLLGTFELTGIPPAPRGQAKIDISFDLDANGILKVTATDKATGNKNEIVISNHKGRLSEAEIAKMIAEAEKNKEADLKVRKRVEAKNELEGYAYSVGSTIQDLKNLSLVEKEAVDIVIKHTINWLEENGDSADISIIHNKRRELEEAINPIMGRAYKN</sequence>
<keyword evidence="3 5" id="KW-0547">Nucleotide-binding</keyword>
<dbReference type="Gene3D" id="3.30.420.40">
    <property type="match status" value="2"/>
</dbReference>
<dbReference type="EMBL" id="AK367069">
    <property type="protein sequence ID" value="BAJ98272.1"/>
    <property type="molecule type" value="mRNA"/>
</dbReference>
<evidence type="ECO:0000256" key="3">
    <source>
        <dbReference type="ARBA" id="ARBA00022741"/>
    </source>
</evidence>
<dbReference type="Gene3D" id="2.60.34.10">
    <property type="entry name" value="Substrate Binding Domain Of DNAk, Chain A, domain 1"/>
    <property type="match status" value="1"/>
</dbReference>
<dbReference type="PROSITE" id="PS01036">
    <property type="entry name" value="HSP70_3"/>
    <property type="match status" value="1"/>
</dbReference>
<dbReference type="Gene3D" id="3.90.640.10">
    <property type="entry name" value="Actin, Chain A, domain 4"/>
    <property type="match status" value="1"/>
</dbReference>
<evidence type="ECO:0000256" key="2">
    <source>
        <dbReference type="ARBA" id="ARBA00007381"/>
    </source>
</evidence>
<dbReference type="Pfam" id="PF00012">
    <property type="entry name" value="HSP70"/>
    <property type="match status" value="1"/>
</dbReference>
<dbReference type="SUPFAM" id="SSF53067">
    <property type="entry name" value="Actin-like ATPase domain"/>
    <property type="match status" value="2"/>
</dbReference>
<accession>F2DT51</accession>
<dbReference type="FunFam" id="3.30.30.30:FF:000005">
    <property type="entry name" value="Heat shock protein ssb1"/>
    <property type="match status" value="1"/>
</dbReference>
<dbReference type="Gene3D" id="1.20.1270.10">
    <property type="match status" value="1"/>
</dbReference>
<dbReference type="PROSITE" id="PS00297">
    <property type="entry name" value="HSP70_1"/>
    <property type="match status" value="1"/>
</dbReference>
<reference evidence="6" key="1">
    <citation type="journal article" date="2011" name="Plant Physiol.">
        <title>Comprehensive sequence analysis of 24,783 barley full-length cDNAs derived from 12 clone libraries.</title>
        <authorList>
            <person name="Matsumoto T."/>
            <person name="Tanaka T."/>
            <person name="Sakai H."/>
            <person name="Amano N."/>
            <person name="Kanamori H."/>
            <person name="Kurita K."/>
            <person name="Kikuta A."/>
            <person name="Kamiya K."/>
            <person name="Yamamoto M."/>
            <person name="Ikawa H."/>
            <person name="Fujii N."/>
            <person name="Hori K."/>
            <person name="Itoh T."/>
            <person name="Sato K."/>
        </authorList>
    </citation>
    <scope>NUCLEOTIDE SEQUENCE</scope>
    <source>
        <tissue evidence="6">Shoot and root</tissue>
    </source>
</reference>
<dbReference type="PRINTS" id="PR00301">
    <property type="entry name" value="HEATSHOCK70"/>
</dbReference>
<dbReference type="SUPFAM" id="SSF100920">
    <property type="entry name" value="Heat shock protein 70kD (HSP70), peptide-binding domain"/>
    <property type="match status" value="1"/>
</dbReference>
<dbReference type="FunFam" id="3.90.640.10:FF:000002">
    <property type="entry name" value="Heat shock 70 kDa"/>
    <property type="match status" value="1"/>
</dbReference>
<evidence type="ECO:0000256" key="4">
    <source>
        <dbReference type="ARBA" id="ARBA00022840"/>
    </source>
</evidence>
<evidence type="ECO:0000256" key="1">
    <source>
        <dbReference type="ARBA" id="ARBA00004319"/>
    </source>
</evidence>
<dbReference type="NCBIfam" id="NF001413">
    <property type="entry name" value="PRK00290.1"/>
    <property type="match status" value="1"/>
</dbReference>
<protein>
    <submittedName>
        <fullName evidence="6">Predicted protein</fullName>
    </submittedName>
</protein>
<dbReference type="GO" id="GO:0005788">
    <property type="term" value="C:endoplasmic reticulum lumen"/>
    <property type="evidence" value="ECO:0007669"/>
    <property type="project" value="UniProtKB-SubCell"/>
</dbReference>
<dbReference type="SUPFAM" id="SSF100934">
    <property type="entry name" value="Heat shock protein 70kD (HSP70), C-terminal subdomain"/>
    <property type="match status" value="1"/>
</dbReference>
<dbReference type="InterPro" id="IPR018181">
    <property type="entry name" value="Heat_shock_70_CS"/>
</dbReference>
<dbReference type="PROSITE" id="PS00329">
    <property type="entry name" value="HSP70_2"/>
    <property type="match status" value="1"/>
</dbReference>
<evidence type="ECO:0000256" key="5">
    <source>
        <dbReference type="RuleBase" id="RU003322"/>
    </source>
</evidence>
<evidence type="ECO:0000313" key="6">
    <source>
        <dbReference type="EMBL" id="BAJ98272.1"/>
    </source>
</evidence>
<name>F2DT51_HORVV</name>
<dbReference type="InterPro" id="IPR013126">
    <property type="entry name" value="Hsp_70_fam"/>
</dbReference>